<dbReference type="InterPro" id="IPR029063">
    <property type="entry name" value="SAM-dependent_MTases_sf"/>
</dbReference>
<dbReference type="EMBL" id="QCXQ01000003">
    <property type="protein sequence ID" value="PWF99836.1"/>
    <property type="molecule type" value="Genomic_DNA"/>
</dbReference>
<gene>
    <name evidence="1" type="ORF">DCM90_07185</name>
</gene>
<dbReference type="GO" id="GO:0008168">
    <property type="term" value="F:methyltransferase activity"/>
    <property type="evidence" value="ECO:0007669"/>
    <property type="project" value="UniProtKB-KW"/>
</dbReference>
<dbReference type="Proteomes" id="UP000245080">
    <property type="component" value="Unassembled WGS sequence"/>
</dbReference>
<evidence type="ECO:0000313" key="2">
    <source>
        <dbReference type="Proteomes" id="UP000245080"/>
    </source>
</evidence>
<comment type="caution">
    <text evidence="1">The sequence shown here is derived from an EMBL/GenBank/DDBJ whole genome shotgun (WGS) entry which is preliminary data.</text>
</comment>
<proteinExistence type="predicted"/>
<dbReference type="AlphaFoldDB" id="A0A2V1MXW3"/>
<dbReference type="GO" id="GO:0032259">
    <property type="term" value="P:methylation"/>
    <property type="evidence" value="ECO:0007669"/>
    <property type="project" value="UniProtKB-KW"/>
</dbReference>
<name>A0A2V1MXW3_9LACO</name>
<reference evidence="1 2" key="1">
    <citation type="journal article" date="2018" name="Int. J. Syst. Evol. Microbiol.">
        <title>Lactobacillus bambusae sp. nov., isolated from a traditional fermented Ma-bamboo shoots of Taiwan.</title>
        <authorList>
            <person name="Wang L.-T."/>
        </authorList>
    </citation>
    <scope>NUCLEOTIDE SEQUENCE [LARGE SCALE GENOMIC DNA]</scope>
    <source>
        <strain evidence="1 2">BS-W1</strain>
    </source>
</reference>
<evidence type="ECO:0000313" key="1">
    <source>
        <dbReference type="EMBL" id="PWF99836.1"/>
    </source>
</evidence>
<protein>
    <submittedName>
        <fullName evidence="1">SAM-dependent methyltransferase</fullName>
    </submittedName>
</protein>
<sequence length="283" mass="32815">MNPKKLKKLKKQVQKHPASRAEPYITRMQRYRNRFAQIPEIQVLVNNVLLADELLTKGRLPQDLPVLELPDNIQDILFQNINARFAPHDPKGDQLWNELSDALPKLDQDLRNFRDYLEDRYGMWAYISAPFAADLAQYIDGKKTLEVMAGNGYISKGLRDHDQLVYATDSKDWTKENETGKHPVTEIERLSALDAWQKYGNEVDVVIMSWSPDGLPVDWELLQAIRRSEHHVDFIVIGEMNGATDSKVFWDNLQLTGTDESLELLNRHHKVFDLIQDHTFLVR</sequence>
<dbReference type="RefSeq" id="WP_109250690.1">
    <property type="nucleotide sequence ID" value="NZ_QCXQ01000003.1"/>
</dbReference>
<dbReference type="SUPFAM" id="SSF53335">
    <property type="entry name" value="S-adenosyl-L-methionine-dependent methyltransferases"/>
    <property type="match status" value="1"/>
</dbReference>
<accession>A0A2V1MXW3</accession>
<keyword evidence="2" id="KW-1185">Reference proteome</keyword>
<organism evidence="1 2">
    <name type="scientific">Levilactobacillus bambusae</name>
    <dbReference type="NCBI Taxonomy" id="2024736"/>
    <lineage>
        <taxon>Bacteria</taxon>
        <taxon>Bacillati</taxon>
        <taxon>Bacillota</taxon>
        <taxon>Bacilli</taxon>
        <taxon>Lactobacillales</taxon>
        <taxon>Lactobacillaceae</taxon>
        <taxon>Levilactobacillus</taxon>
    </lineage>
</organism>
<keyword evidence="1" id="KW-0489">Methyltransferase</keyword>
<keyword evidence="1" id="KW-0808">Transferase</keyword>
<dbReference type="OrthoDB" id="2248737at2"/>